<keyword evidence="3" id="KW-1185">Reference proteome</keyword>
<evidence type="ECO:0000313" key="2">
    <source>
        <dbReference type="EMBL" id="RKP32502.1"/>
    </source>
</evidence>
<feature type="region of interest" description="Disordered" evidence="1">
    <location>
        <begin position="1"/>
        <end position="20"/>
    </location>
</feature>
<evidence type="ECO:0000313" key="3">
    <source>
        <dbReference type="Proteomes" id="UP000268321"/>
    </source>
</evidence>
<sequence length="767" mass="85354">MKKFRAKHRDGQPDPGPVFSALPPSESNWLRDLQPMFNLGAKSHFTNDLSLNLNPCITTGASLFTDNSTRCGKSVFSSEFSSSTLQSSVGTAPSARKRVIRDSDYGQRLEILEITEDFRDDVSQNPQDLIAYRLHTLWQDMSYVVSQHRTSIINLSTAAINVVHRLKDFVAFLEGLTTAQPWSFSAYNNDDVRRILKMFLHLYDNLLQDDAFMKLKLMLCKAFNDFNASLKSFSRAFSGPDPGTILKPQNFAIGINNGQKLAHQDAITRIIAKIAGSDVGLNEQNGSFIAPIARGISKDMNVLCLYFGYSTLTDNHQRIVNSIQELYEDIHVIVAKNRIGVASTATASSGVQHKFQPDTSSYVKKFKLPFRVPTDPKRPPMSLSISVESSARVSGTMGGFIYPKIDLAKQPHLSSYANLKFAISCGHVCLDKHEDSAEYPYISSPLSVVIGLYKNALLREYQKVSSACGGDLESQAAYGSIYKQLDEMFPKKEVKVYDPKTRKELIEVKNLPKHRFGQIIWGERKHIDDSTKDGRAMVDKRLSDLAIIKVNKILQCDQNYLGDDVPFSEYDPSLKFENLYVREVVSLKRNAQELPFECVTEIDSVVSLPSHKNVDRTTDGLPVFKYGSTTKFTKGNLNGIKLVYWLDGAVHSSEFVVSSVENTTSFAAGGDSGSWILSKLEDVRGVPGTKGLGVVGMLHSNDGENREFGLFTPMMEILDRLEQVTNIQWGVIGVQEKSEESMAKTSDFSDSGSVYESGVEEQVSDID</sequence>
<dbReference type="Proteomes" id="UP000268321">
    <property type="component" value="Unassembled WGS sequence"/>
</dbReference>
<dbReference type="OrthoDB" id="4096087at2759"/>
<dbReference type="InterPro" id="IPR012985">
    <property type="entry name" value="Peptidase_S64_Ssy5"/>
</dbReference>
<feature type="compositionally biased region" description="Polar residues" evidence="1">
    <location>
        <begin position="743"/>
        <end position="754"/>
    </location>
</feature>
<organism evidence="2 3">
    <name type="scientific">Metschnikowia bicuspidata</name>
    <dbReference type="NCBI Taxonomy" id="27322"/>
    <lineage>
        <taxon>Eukaryota</taxon>
        <taxon>Fungi</taxon>
        <taxon>Dikarya</taxon>
        <taxon>Ascomycota</taxon>
        <taxon>Saccharomycotina</taxon>
        <taxon>Pichiomycetes</taxon>
        <taxon>Metschnikowiaceae</taxon>
        <taxon>Metschnikowia</taxon>
    </lineage>
</organism>
<dbReference type="SUPFAM" id="SSF50494">
    <property type="entry name" value="Trypsin-like serine proteases"/>
    <property type="match status" value="1"/>
</dbReference>
<feature type="region of interest" description="Disordered" evidence="1">
    <location>
        <begin position="739"/>
        <end position="767"/>
    </location>
</feature>
<reference evidence="3" key="1">
    <citation type="journal article" date="2018" name="Nat. Microbiol.">
        <title>Leveraging single-cell genomics to expand the fungal tree of life.</title>
        <authorList>
            <person name="Ahrendt S.R."/>
            <person name="Quandt C.A."/>
            <person name="Ciobanu D."/>
            <person name="Clum A."/>
            <person name="Salamov A."/>
            <person name="Andreopoulos B."/>
            <person name="Cheng J.F."/>
            <person name="Woyke T."/>
            <person name="Pelin A."/>
            <person name="Henrissat B."/>
            <person name="Reynolds N.K."/>
            <person name="Benny G.L."/>
            <person name="Smith M.E."/>
            <person name="James T.Y."/>
            <person name="Grigoriev I.V."/>
        </authorList>
    </citation>
    <scope>NUCLEOTIDE SEQUENCE [LARGE SCALE GENOMIC DNA]</scope>
    <source>
        <strain evidence="3">Baker2002</strain>
    </source>
</reference>
<dbReference type="Pfam" id="PF08192">
    <property type="entry name" value="Peptidase_S64"/>
    <property type="match status" value="1"/>
</dbReference>
<name>A0A4P9ZJ36_9ASCO</name>
<dbReference type="AlphaFoldDB" id="A0A4P9ZJ36"/>
<feature type="compositionally biased region" description="Acidic residues" evidence="1">
    <location>
        <begin position="758"/>
        <end position="767"/>
    </location>
</feature>
<protein>
    <submittedName>
        <fullName evidence="2">Peptidase S64</fullName>
    </submittedName>
</protein>
<dbReference type="EMBL" id="ML004431">
    <property type="protein sequence ID" value="RKP32502.1"/>
    <property type="molecule type" value="Genomic_DNA"/>
</dbReference>
<gene>
    <name evidence="2" type="ORF">METBISCDRAFT_12202</name>
</gene>
<dbReference type="InterPro" id="IPR009003">
    <property type="entry name" value="Peptidase_S1_PA"/>
</dbReference>
<accession>A0A4P9ZJ36</accession>
<proteinExistence type="predicted"/>
<evidence type="ECO:0000256" key="1">
    <source>
        <dbReference type="SAM" id="MobiDB-lite"/>
    </source>
</evidence>